<dbReference type="PANTHER" id="PTHR22950:SF689">
    <property type="entry name" value="VESICULAR INHIBITORY AMINO ACID TRANSPORTER"/>
    <property type="match status" value="1"/>
</dbReference>
<evidence type="ECO:0000256" key="2">
    <source>
        <dbReference type="ARBA" id="ARBA00008066"/>
    </source>
</evidence>
<proteinExistence type="inferred from homology"/>
<evidence type="ECO:0000259" key="11">
    <source>
        <dbReference type="Pfam" id="PF01490"/>
    </source>
</evidence>
<feature type="transmembrane region" description="Helical" evidence="10">
    <location>
        <begin position="276"/>
        <end position="295"/>
    </location>
</feature>
<keyword evidence="8" id="KW-0968">Cytoplasmic vesicle</keyword>
<dbReference type="EnsemblMetazoa" id="CLYHEMT006319.1">
    <property type="protein sequence ID" value="CLYHEMP006319.1"/>
    <property type="gene ID" value="CLYHEMG006319"/>
</dbReference>
<evidence type="ECO:0000256" key="6">
    <source>
        <dbReference type="ARBA" id="ARBA00022989"/>
    </source>
</evidence>
<feature type="transmembrane region" description="Helical" evidence="10">
    <location>
        <begin position="238"/>
        <end position="255"/>
    </location>
</feature>
<feature type="transmembrane region" description="Helical" evidence="10">
    <location>
        <begin position="173"/>
        <end position="190"/>
    </location>
</feature>
<protein>
    <recommendedName>
        <fullName evidence="11">Amino acid transporter transmembrane domain-containing protein</fullName>
    </recommendedName>
</protein>
<feature type="transmembrane region" description="Helical" evidence="10">
    <location>
        <begin position="315"/>
        <end position="338"/>
    </location>
</feature>
<feature type="transmembrane region" description="Helical" evidence="10">
    <location>
        <begin position="417"/>
        <end position="440"/>
    </location>
</feature>
<evidence type="ECO:0000256" key="5">
    <source>
        <dbReference type="ARBA" id="ARBA00022775"/>
    </source>
</evidence>
<dbReference type="Pfam" id="PF01490">
    <property type="entry name" value="Aa_trans"/>
    <property type="match status" value="1"/>
</dbReference>
<name>A0A7M5VBK3_9CNID</name>
<keyword evidence="5" id="KW-0532">Neurotransmitter transport</keyword>
<dbReference type="AlphaFoldDB" id="A0A7M5VBK3"/>
<feature type="transmembrane region" description="Helical" evidence="10">
    <location>
        <begin position="138"/>
        <end position="161"/>
    </location>
</feature>
<evidence type="ECO:0000256" key="9">
    <source>
        <dbReference type="SAM" id="MobiDB-lite"/>
    </source>
</evidence>
<keyword evidence="6 10" id="KW-1133">Transmembrane helix</keyword>
<dbReference type="GeneID" id="136808193"/>
<dbReference type="GO" id="GO:0030659">
    <property type="term" value="C:cytoplasmic vesicle membrane"/>
    <property type="evidence" value="ECO:0007669"/>
    <property type="project" value="UniProtKB-SubCell"/>
</dbReference>
<dbReference type="InterPro" id="IPR013057">
    <property type="entry name" value="AA_transpt_TM"/>
</dbReference>
<dbReference type="GO" id="GO:0006836">
    <property type="term" value="P:neurotransmitter transport"/>
    <property type="evidence" value="ECO:0007669"/>
    <property type="project" value="UniProtKB-KW"/>
</dbReference>
<evidence type="ECO:0000256" key="1">
    <source>
        <dbReference type="ARBA" id="ARBA00004439"/>
    </source>
</evidence>
<dbReference type="RefSeq" id="XP_066920831.1">
    <property type="nucleotide sequence ID" value="XM_067064730.1"/>
</dbReference>
<accession>A0A7M5VBK3</accession>
<keyword evidence="13" id="KW-1185">Reference proteome</keyword>
<feature type="transmembrane region" description="Helical" evidence="10">
    <location>
        <begin position="359"/>
        <end position="377"/>
    </location>
</feature>
<feature type="domain" description="Amino acid transporter transmembrane" evidence="11">
    <location>
        <begin position="54"/>
        <end position="438"/>
    </location>
</feature>
<reference evidence="12" key="1">
    <citation type="submission" date="2021-01" db="UniProtKB">
        <authorList>
            <consortium name="EnsemblMetazoa"/>
        </authorList>
    </citation>
    <scope>IDENTIFICATION</scope>
</reference>
<dbReference type="PANTHER" id="PTHR22950">
    <property type="entry name" value="AMINO ACID TRANSPORTER"/>
    <property type="match status" value="1"/>
</dbReference>
<sequence>MSEDEEARQPLVGNQESEGGGGDTYESAGTTQESGADAAIEEGEHDEPPPEDLTTVCETFWNICNTIQGLPILAIPYTFKSGGWYSLITLLIVALASNYTSNILVKSLYEVRDGVKVRVRNSYLDIGEAFWKSGGKMLVLIIMVIELVFVSTMYPILVGAMFSKSFPDAPIPVWAWTLIGGIALLPNTLLKNLSQVAWTSIITVISAFVIFISIVAYSFTRYDEWDIEYMNNFHASEFPAALGILVACYLAQPFVPFIESTMKKPEKFAPTMNYSFLAMTTLNIIVGFLADVTFYPDTDEVVTNNLPEGILRQLINAMAAILAFTSYTLPMFTSFDILEKSNLPCLPIGFGDKIYTCRVQTLRLFLVLITILMGAFIPRFTYLLAVVGSITGITLEFVFPALFHMKIYCTHLKWYEFVMDMFLVFFGTLVMTISLIVSWISMYSCFVYNEC</sequence>
<organism evidence="12 13">
    <name type="scientific">Clytia hemisphaerica</name>
    <dbReference type="NCBI Taxonomy" id="252671"/>
    <lineage>
        <taxon>Eukaryota</taxon>
        <taxon>Metazoa</taxon>
        <taxon>Cnidaria</taxon>
        <taxon>Hydrozoa</taxon>
        <taxon>Hydroidolina</taxon>
        <taxon>Leptothecata</taxon>
        <taxon>Obeliida</taxon>
        <taxon>Clytiidae</taxon>
        <taxon>Clytia</taxon>
    </lineage>
</organism>
<comment type="subcellular location">
    <subcellularLocation>
        <location evidence="1">Cytoplasmic vesicle membrane</location>
        <topology evidence="1">Multi-pass membrane protein</topology>
    </subcellularLocation>
</comment>
<dbReference type="Proteomes" id="UP000594262">
    <property type="component" value="Unplaced"/>
</dbReference>
<comment type="similarity">
    <text evidence="2">Belongs to the amino acid/polyamine transporter 2 family.</text>
</comment>
<evidence type="ECO:0000256" key="8">
    <source>
        <dbReference type="ARBA" id="ARBA00023329"/>
    </source>
</evidence>
<keyword evidence="7 10" id="KW-0472">Membrane</keyword>
<evidence type="ECO:0000256" key="10">
    <source>
        <dbReference type="SAM" id="Phobius"/>
    </source>
</evidence>
<keyword evidence="3" id="KW-0813">Transport</keyword>
<keyword evidence="4 10" id="KW-0812">Transmembrane</keyword>
<dbReference type="GO" id="GO:0005774">
    <property type="term" value="C:vacuolar membrane"/>
    <property type="evidence" value="ECO:0007669"/>
    <property type="project" value="TreeGrafter"/>
</dbReference>
<evidence type="ECO:0000313" key="12">
    <source>
        <dbReference type="EnsemblMetazoa" id="CLYHEMP006319.1"/>
    </source>
</evidence>
<dbReference type="GO" id="GO:0015179">
    <property type="term" value="F:L-amino acid transmembrane transporter activity"/>
    <property type="evidence" value="ECO:0007669"/>
    <property type="project" value="TreeGrafter"/>
</dbReference>
<feature type="region of interest" description="Disordered" evidence="9">
    <location>
        <begin position="1"/>
        <end position="52"/>
    </location>
</feature>
<feature type="transmembrane region" description="Helical" evidence="10">
    <location>
        <begin position="197"/>
        <end position="218"/>
    </location>
</feature>
<evidence type="ECO:0000256" key="7">
    <source>
        <dbReference type="ARBA" id="ARBA00023136"/>
    </source>
</evidence>
<feature type="transmembrane region" description="Helical" evidence="10">
    <location>
        <begin position="84"/>
        <end position="105"/>
    </location>
</feature>
<dbReference type="OrthoDB" id="6021076at2759"/>
<evidence type="ECO:0000256" key="3">
    <source>
        <dbReference type="ARBA" id="ARBA00022448"/>
    </source>
</evidence>
<evidence type="ECO:0000313" key="13">
    <source>
        <dbReference type="Proteomes" id="UP000594262"/>
    </source>
</evidence>
<feature type="transmembrane region" description="Helical" evidence="10">
    <location>
        <begin position="383"/>
        <end position="405"/>
    </location>
</feature>
<evidence type="ECO:0000256" key="4">
    <source>
        <dbReference type="ARBA" id="ARBA00022692"/>
    </source>
</evidence>